<comment type="caution">
    <text evidence="5">The sequence shown here is derived from an EMBL/GenBank/DDBJ whole genome shotgun (WGS) entry which is preliminary data.</text>
</comment>
<keyword evidence="1" id="KW-0805">Transcription regulation</keyword>
<dbReference type="SMART" id="SM00345">
    <property type="entry name" value="HTH_GNTR"/>
    <property type="match status" value="1"/>
</dbReference>
<dbReference type="CDD" id="cd07377">
    <property type="entry name" value="WHTH_GntR"/>
    <property type="match status" value="1"/>
</dbReference>
<evidence type="ECO:0000313" key="6">
    <source>
        <dbReference type="Proteomes" id="UP000198917"/>
    </source>
</evidence>
<reference evidence="5 6" key="1">
    <citation type="submission" date="2016-10" db="EMBL/GenBank/DDBJ databases">
        <authorList>
            <person name="Varghese N."/>
            <person name="Submissions S."/>
        </authorList>
    </citation>
    <scope>NUCLEOTIDE SEQUENCE [LARGE SCALE GENOMIC DNA]</scope>
    <source>
        <strain evidence="5 6">PDC82</strain>
    </source>
</reference>
<organism evidence="5 6">
    <name type="scientific">Agrobacterium fabrum</name>
    <dbReference type="NCBI Taxonomy" id="1176649"/>
    <lineage>
        <taxon>Bacteria</taxon>
        <taxon>Pseudomonadati</taxon>
        <taxon>Pseudomonadota</taxon>
        <taxon>Alphaproteobacteria</taxon>
        <taxon>Hyphomicrobiales</taxon>
        <taxon>Rhizobiaceae</taxon>
        <taxon>Rhizobium/Agrobacterium group</taxon>
        <taxon>Agrobacterium</taxon>
        <taxon>Agrobacterium tumefaciens complex</taxon>
    </lineage>
</organism>
<feature type="domain" description="HTH gntR-type" evidence="4">
    <location>
        <begin position="34"/>
        <end position="101"/>
    </location>
</feature>
<dbReference type="GeneID" id="1135406"/>
<dbReference type="RefSeq" id="WP_010973119.1">
    <property type="nucleotide sequence ID" value="NZ_CP033023.1"/>
</dbReference>
<dbReference type="SUPFAM" id="SSF46785">
    <property type="entry name" value="Winged helix' DNA-binding domain"/>
    <property type="match status" value="1"/>
</dbReference>
<dbReference type="EMBL" id="FNEW01000002">
    <property type="protein sequence ID" value="SDJ81428.1"/>
    <property type="molecule type" value="Genomic_DNA"/>
</dbReference>
<dbReference type="AlphaFoldDB" id="A0A7Y0XMP6"/>
<dbReference type="InterPro" id="IPR011711">
    <property type="entry name" value="GntR_C"/>
</dbReference>
<protein>
    <submittedName>
        <fullName evidence="5">Transcriptional regulator, GntR family</fullName>
    </submittedName>
</protein>
<dbReference type="PANTHER" id="PTHR43537">
    <property type="entry name" value="TRANSCRIPTIONAL REGULATOR, GNTR FAMILY"/>
    <property type="match status" value="1"/>
</dbReference>
<evidence type="ECO:0000256" key="1">
    <source>
        <dbReference type="ARBA" id="ARBA00023015"/>
    </source>
</evidence>
<gene>
    <name evidence="5" type="ORF">SAMN05428983_2937</name>
</gene>
<dbReference type="GO" id="GO:0003677">
    <property type="term" value="F:DNA binding"/>
    <property type="evidence" value="ECO:0007669"/>
    <property type="project" value="UniProtKB-KW"/>
</dbReference>
<dbReference type="GO" id="GO:0003700">
    <property type="term" value="F:DNA-binding transcription factor activity"/>
    <property type="evidence" value="ECO:0007669"/>
    <property type="project" value="InterPro"/>
</dbReference>
<keyword evidence="3" id="KW-0804">Transcription</keyword>
<dbReference type="SMART" id="SM00895">
    <property type="entry name" value="FCD"/>
    <property type="match status" value="1"/>
</dbReference>
<dbReference type="SUPFAM" id="SSF48008">
    <property type="entry name" value="GntR ligand-binding domain-like"/>
    <property type="match status" value="1"/>
</dbReference>
<dbReference type="InterPro" id="IPR008920">
    <property type="entry name" value="TF_FadR/GntR_C"/>
</dbReference>
<dbReference type="InterPro" id="IPR036388">
    <property type="entry name" value="WH-like_DNA-bd_sf"/>
</dbReference>
<proteinExistence type="predicted"/>
<dbReference type="Gene3D" id="1.10.10.10">
    <property type="entry name" value="Winged helix-like DNA-binding domain superfamily/Winged helix DNA-binding domain"/>
    <property type="match status" value="1"/>
</dbReference>
<dbReference type="PANTHER" id="PTHR43537:SF45">
    <property type="entry name" value="GNTR FAMILY REGULATORY PROTEIN"/>
    <property type="match status" value="1"/>
</dbReference>
<evidence type="ECO:0000256" key="3">
    <source>
        <dbReference type="ARBA" id="ARBA00023163"/>
    </source>
</evidence>
<dbReference type="InterPro" id="IPR036390">
    <property type="entry name" value="WH_DNA-bd_sf"/>
</dbReference>
<dbReference type="Pfam" id="PF07729">
    <property type="entry name" value="FCD"/>
    <property type="match status" value="1"/>
</dbReference>
<dbReference type="OMA" id="FHELIME"/>
<dbReference type="PRINTS" id="PR00035">
    <property type="entry name" value="HTHGNTR"/>
</dbReference>
<dbReference type="Proteomes" id="UP000198917">
    <property type="component" value="Unassembled WGS sequence"/>
</dbReference>
<dbReference type="Pfam" id="PF00392">
    <property type="entry name" value="GntR"/>
    <property type="match status" value="1"/>
</dbReference>
<dbReference type="InterPro" id="IPR000524">
    <property type="entry name" value="Tscrpt_reg_HTH_GntR"/>
</dbReference>
<evidence type="ECO:0000313" key="5">
    <source>
        <dbReference type="EMBL" id="SDJ81428.1"/>
    </source>
</evidence>
<accession>A0A7Y0XMP6</accession>
<dbReference type="Gene3D" id="1.20.120.530">
    <property type="entry name" value="GntR ligand-binding domain-like"/>
    <property type="match status" value="1"/>
</dbReference>
<sequence>MTKNTNAGFIGRGGHQEVAGSGIESVELVVNRYGPVADQVHAALRQAIVEVRLAPGAPISENSICRQFSVSRTPVRAAIQRLSEEGLVDVYPQLGSFVAPIRLGEIQDSHFIRRSLEVALLREVAPKWTKEMSRTMRDVIAEQERVIAANDANGFFHADEAFHRLLGTFSGREGVWQAILAAKVTLSRFHRYWAKPERLPAVIEEHLAVVDALDRGDANAAEKALVTHLDMVFVIYEQLPEEERKHLSI</sequence>
<evidence type="ECO:0000256" key="2">
    <source>
        <dbReference type="ARBA" id="ARBA00023125"/>
    </source>
</evidence>
<name>A0A7Y0XMP6_9HYPH</name>
<evidence type="ECO:0000259" key="4">
    <source>
        <dbReference type="PROSITE" id="PS50949"/>
    </source>
</evidence>
<dbReference type="PROSITE" id="PS50949">
    <property type="entry name" value="HTH_GNTR"/>
    <property type="match status" value="1"/>
</dbReference>
<keyword evidence="2" id="KW-0238">DNA-binding</keyword>